<organism evidence="2 3">
    <name type="scientific">Olea europaea subsp. europaea</name>
    <dbReference type="NCBI Taxonomy" id="158383"/>
    <lineage>
        <taxon>Eukaryota</taxon>
        <taxon>Viridiplantae</taxon>
        <taxon>Streptophyta</taxon>
        <taxon>Embryophyta</taxon>
        <taxon>Tracheophyta</taxon>
        <taxon>Spermatophyta</taxon>
        <taxon>Magnoliopsida</taxon>
        <taxon>eudicotyledons</taxon>
        <taxon>Gunneridae</taxon>
        <taxon>Pentapetalae</taxon>
        <taxon>asterids</taxon>
        <taxon>lamiids</taxon>
        <taxon>Lamiales</taxon>
        <taxon>Oleaceae</taxon>
        <taxon>Oleeae</taxon>
        <taxon>Olea</taxon>
    </lineage>
</organism>
<dbReference type="Proteomes" id="UP000594638">
    <property type="component" value="Unassembled WGS sequence"/>
</dbReference>
<dbReference type="AlphaFoldDB" id="A0A8S0URU9"/>
<comment type="caution">
    <text evidence="2">The sequence shown here is derived from an EMBL/GenBank/DDBJ whole genome shotgun (WGS) entry which is preliminary data.</text>
</comment>
<dbReference type="Gene3D" id="3.40.50.300">
    <property type="entry name" value="P-loop containing nucleotide triphosphate hydrolases"/>
    <property type="match status" value="1"/>
</dbReference>
<gene>
    <name evidence="2" type="ORF">OLEA9_A116774</name>
</gene>
<dbReference type="EMBL" id="CACTIH010009033">
    <property type="protein sequence ID" value="CAA3020053.1"/>
    <property type="molecule type" value="Genomic_DNA"/>
</dbReference>
<evidence type="ECO:0000313" key="3">
    <source>
        <dbReference type="Proteomes" id="UP000594638"/>
    </source>
</evidence>
<protein>
    <submittedName>
        <fullName evidence="2">NB-ARC domain-containing</fullName>
    </submittedName>
</protein>
<keyword evidence="3" id="KW-1185">Reference proteome</keyword>
<evidence type="ECO:0000313" key="2">
    <source>
        <dbReference type="EMBL" id="CAA3020053.1"/>
    </source>
</evidence>
<dbReference type="GO" id="GO:0000725">
    <property type="term" value="P:recombinational repair"/>
    <property type="evidence" value="ECO:0007669"/>
    <property type="project" value="TreeGrafter"/>
</dbReference>
<evidence type="ECO:0000256" key="1">
    <source>
        <dbReference type="SAM" id="MobiDB-lite"/>
    </source>
</evidence>
<dbReference type="OrthoDB" id="626167at2759"/>
<dbReference type="InterPro" id="IPR027417">
    <property type="entry name" value="P-loop_NTPase"/>
</dbReference>
<dbReference type="PANTHER" id="PTHR32472">
    <property type="entry name" value="DNA REPAIR PROTEIN RADA"/>
    <property type="match status" value="1"/>
</dbReference>
<dbReference type="PANTHER" id="PTHR32472:SF12">
    <property type="entry name" value="P-LOOP CONTAINING NUCLEOSIDE TRIPHOSPHATE HYDROLASES SUPERFAMILY PROTEIN"/>
    <property type="match status" value="1"/>
</dbReference>
<proteinExistence type="predicted"/>
<dbReference type="SUPFAM" id="SSF52540">
    <property type="entry name" value="P-loop containing nucleoside triphosphate hydrolases"/>
    <property type="match status" value="1"/>
</dbReference>
<feature type="region of interest" description="Disordered" evidence="1">
    <location>
        <begin position="1"/>
        <end position="32"/>
    </location>
</feature>
<reference evidence="2 3" key="1">
    <citation type="submission" date="2019-12" db="EMBL/GenBank/DDBJ databases">
        <authorList>
            <person name="Alioto T."/>
            <person name="Alioto T."/>
            <person name="Gomez Garrido J."/>
        </authorList>
    </citation>
    <scope>NUCLEOTIDE SEQUENCE [LARGE SCALE GENOMIC DNA]</scope>
</reference>
<sequence length="203" mass="23371">MLKEPNSGAPVEPVLGRNSLKRPKHRKSKSRKYKSFGSSVICINGSPGTGKTDLALEFAYRNAQRYKMVLWIGGQAQYFRQNILKLSVNMGLDVSAEAENERGRTRSFDEQETEALKRVKGELFRDMPYLLIIDNLETEREWWEGKDLHDFIRRNTGGTHVIITRRLARVMNCDPLQLLPLPFSDAMTLLRGRRKNDYPTSEL</sequence>
<name>A0A8S0URU9_OLEEU</name>
<accession>A0A8S0URU9</accession>
<dbReference type="Gramene" id="OE9A116774T1">
    <property type="protein sequence ID" value="OE9A116774C1"/>
    <property type="gene ID" value="OE9A116774"/>
</dbReference>
<feature type="compositionally biased region" description="Basic residues" evidence="1">
    <location>
        <begin position="19"/>
        <end position="32"/>
    </location>
</feature>